<accession>A0A2W4Z054</accession>
<comment type="caution">
    <text evidence="2">The sequence shown here is derived from an EMBL/GenBank/DDBJ whole genome shotgun (WGS) entry which is preliminary data.</text>
</comment>
<evidence type="ECO:0000313" key="2">
    <source>
        <dbReference type="EMBL" id="PZO51715.1"/>
    </source>
</evidence>
<evidence type="ECO:0000256" key="1">
    <source>
        <dbReference type="SAM" id="MobiDB-lite"/>
    </source>
</evidence>
<gene>
    <name evidence="2" type="ORF">DCF15_14500</name>
</gene>
<feature type="region of interest" description="Disordered" evidence="1">
    <location>
        <begin position="483"/>
        <end position="547"/>
    </location>
</feature>
<reference evidence="2 3" key="2">
    <citation type="submission" date="2018-06" db="EMBL/GenBank/DDBJ databases">
        <title>Metagenomic assembly of (sub)arctic Cyanobacteria and their associated microbiome from non-axenic cultures.</title>
        <authorList>
            <person name="Baurain D."/>
        </authorList>
    </citation>
    <scope>NUCLEOTIDE SEQUENCE [LARGE SCALE GENOMIC DNA]</scope>
    <source>
        <strain evidence="2">ULC027bin1</strain>
    </source>
</reference>
<dbReference type="EMBL" id="QBMP01000161">
    <property type="protein sequence ID" value="PZO51715.1"/>
    <property type="molecule type" value="Genomic_DNA"/>
</dbReference>
<feature type="compositionally biased region" description="Polar residues" evidence="1">
    <location>
        <begin position="525"/>
        <end position="546"/>
    </location>
</feature>
<sequence>MSSPLHGKQSAIVPLAFKKSQNPLPADPQGQRLCEIFGRYLWCSIYADAPEDASKPKWYTQRRYPLKNRILWREWQDAARLIGVRPGHDTVYALIDVDSSSPYHPNQDASAIARMQAGMETIGITRTILIRSSWSGGIHLYIPLEQAVKTFALAVSLQNCLEAQGFKLRPGDLEIFPNVKAYGTTQKIEYRAHRLPLQPGSGSCLLDDEFNPGSSQISDFLAQWDIATAGQDIATLQSALPIAQQNRHKKVRKRLNKAESWKTDLETVLAEGWTGAGQTNQLLKEFGCYGVVFLGLSGADLINYIHQQAISSPGYKKWCRHQREIEMRSRVWAAAVENYYWPLGSYSDIRQKAENDIVPFNKLRAQQAQASILAAVRQLEAVDQLPASATARAQAIRAAQMDAGVSSSSLETLYKVENKKLWHPDYDESNREELPVIVVASESVASEVESERKTLEPPKTGEFKELRTKGEIMKCIGCEAEDSSSAQTKFNSGRGVRGDGKSFPQTQERKLGNRENKPGVREPIMNNSQQQNRQDSKKTPYSTEPDQTMEAIRSKIRNLELDYGQITKIICQKFDGKRSYELFEEEKLMLLYHLNTLS</sequence>
<organism evidence="2 3">
    <name type="scientific">Phormidesmis priestleyi</name>
    <dbReference type="NCBI Taxonomy" id="268141"/>
    <lineage>
        <taxon>Bacteria</taxon>
        <taxon>Bacillati</taxon>
        <taxon>Cyanobacteriota</taxon>
        <taxon>Cyanophyceae</taxon>
        <taxon>Leptolyngbyales</taxon>
        <taxon>Leptolyngbyaceae</taxon>
        <taxon>Phormidesmis</taxon>
    </lineage>
</organism>
<evidence type="ECO:0000313" key="3">
    <source>
        <dbReference type="Proteomes" id="UP000249794"/>
    </source>
</evidence>
<feature type="compositionally biased region" description="Basic and acidic residues" evidence="1">
    <location>
        <begin position="507"/>
        <end position="520"/>
    </location>
</feature>
<protein>
    <submittedName>
        <fullName evidence="2">Uncharacterized protein</fullName>
    </submittedName>
</protein>
<proteinExistence type="predicted"/>
<name>A0A2W4Z054_9CYAN</name>
<dbReference type="AlphaFoldDB" id="A0A2W4Z054"/>
<reference evidence="3" key="1">
    <citation type="submission" date="2018-04" db="EMBL/GenBank/DDBJ databases">
        <authorList>
            <person name="Cornet L."/>
        </authorList>
    </citation>
    <scope>NUCLEOTIDE SEQUENCE [LARGE SCALE GENOMIC DNA]</scope>
</reference>
<dbReference type="Proteomes" id="UP000249794">
    <property type="component" value="Unassembled WGS sequence"/>
</dbReference>